<keyword evidence="3" id="KW-1185">Reference proteome</keyword>
<feature type="chain" id="PRO_5009318787" evidence="2">
    <location>
        <begin position="19"/>
        <end position="131"/>
    </location>
</feature>
<dbReference type="Proteomes" id="UP000095280">
    <property type="component" value="Unplaced"/>
</dbReference>
<dbReference type="WBParaSite" id="maker-unitig_43991-snap-gene-0.3-mRNA-1">
    <property type="protein sequence ID" value="maker-unitig_43991-snap-gene-0.3-mRNA-1"/>
    <property type="gene ID" value="maker-unitig_43991-snap-gene-0.3"/>
</dbReference>
<reference evidence="4" key="1">
    <citation type="submission" date="2016-11" db="UniProtKB">
        <authorList>
            <consortium name="WormBaseParasite"/>
        </authorList>
    </citation>
    <scope>IDENTIFICATION</scope>
</reference>
<evidence type="ECO:0000256" key="1">
    <source>
        <dbReference type="SAM" id="MobiDB-lite"/>
    </source>
</evidence>
<evidence type="ECO:0000256" key="2">
    <source>
        <dbReference type="SAM" id="SignalP"/>
    </source>
</evidence>
<feature type="signal peptide" evidence="2">
    <location>
        <begin position="1"/>
        <end position="18"/>
    </location>
</feature>
<dbReference type="AlphaFoldDB" id="A0A1I8FQU0"/>
<sequence>SNALLSILIAALTRLIRNSTSSDSENQRRQGGGRQPGLGSLSRQEMEQFGQLLSNWNSRRRLCCSVRPSAGAAAFGLSGRHLLLRPAALAPAPDPDTAPPVPRRRLAPVRHMHSASDHCSHPRLCYFRPQD</sequence>
<evidence type="ECO:0000313" key="4">
    <source>
        <dbReference type="WBParaSite" id="maker-unitig_43991-snap-gene-0.3-mRNA-1"/>
    </source>
</evidence>
<organism evidence="3 4">
    <name type="scientific">Macrostomum lignano</name>
    <dbReference type="NCBI Taxonomy" id="282301"/>
    <lineage>
        <taxon>Eukaryota</taxon>
        <taxon>Metazoa</taxon>
        <taxon>Spiralia</taxon>
        <taxon>Lophotrochozoa</taxon>
        <taxon>Platyhelminthes</taxon>
        <taxon>Rhabditophora</taxon>
        <taxon>Macrostomorpha</taxon>
        <taxon>Macrostomida</taxon>
        <taxon>Macrostomidae</taxon>
        <taxon>Macrostomum</taxon>
    </lineage>
</organism>
<proteinExistence type="predicted"/>
<feature type="region of interest" description="Disordered" evidence="1">
    <location>
        <begin position="20"/>
        <end position="44"/>
    </location>
</feature>
<evidence type="ECO:0000313" key="3">
    <source>
        <dbReference type="Proteomes" id="UP000095280"/>
    </source>
</evidence>
<name>A0A1I8FQU0_9PLAT</name>
<accession>A0A1I8FQU0</accession>
<keyword evidence="2" id="KW-0732">Signal</keyword>
<protein>
    <submittedName>
        <fullName evidence="4">Secreted protein</fullName>
    </submittedName>
</protein>